<keyword evidence="1" id="KW-0805">Transcription regulation</keyword>
<dbReference type="EMBL" id="CP036287">
    <property type="protein sequence ID" value="QDU66994.1"/>
    <property type="molecule type" value="Genomic_DNA"/>
</dbReference>
<dbReference type="KEGG" id="pbap:Pla133_20710"/>
<dbReference type="Gene3D" id="1.10.1740.10">
    <property type="match status" value="1"/>
</dbReference>
<proteinExistence type="predicted"/>
<feature type="domain" description="RNA polymerase sigma-70 region 2" evidence="5">
    <location>
        <begin position="50"/>
        <end position="110"/>
    </location>
</feature>
<keyword evidence="2" id="KW-0731">Sigma factor</keyword>
<reference evidence="6 7" key="1">
    <citation type="submission" date="2019-02" db="EMBL/GenBank/DDBJ databases">
        <title>Deep-cultivation of Planctomycetes and their phenomic and genomic characterization uncovers novel biology.</title>
        <authorList>
            <person name="Wiegand S."/>
            <person name="Jogler M."/>
            <person name="Boedeker C."/>
            <person name="Pinto D."/>
            <person name="Vollmers J."/>
            <person name="Rivas-Marin E."/>
            <person name="Kohn T."/>
            <person name="Peeters S.H."/>
            <person name="Heuer A."/>
            <person name="Rast P."/>
            <person name="Oberbeckmann S."/>
            <person name="Bunk B."/>
            <person name="Jeske O."/>
            <person name="Meyerdierks A."/>
            <person name="Storesund J.E."/>
            <person name="Kallscheuer N."/>
            <person name="Luecker S."/>
            <person name="Lage O.M."/>
            <person name="Pohl T."/>
            <person name="Merkel B.J."/>
            <person name="Hornburger P."/>
            <person name="Mueller R.-W."/>
            <person name="Bruemmer F."/>
            <person name="Labrenz M."/>
            <person name="Spormann A.M."/>
            <person name="Op den Camp H."/>
            <person name="Overmann J."/>
            <person name="Amann R."/>
            <person name="Jetten M.S.M."/>
            <person name="Mascher T."/>
            <person name="Medema M.H."/>
            <person name="Devos D.P."/>
            <person name="Kaster A.-K."/>
            <person name="Ovreas L."/>
            <person name="Rohde M."/>
            <person name="Galperin M.Y."/>
            <person name="Jogler C."/>
        </authorList>
    </citation>
    <scope>NUCLEOTIDE SEQUENCE [LARGE SCALE GENOMIC DNA]</scope>
    <source>
        <strain evidence="6 7">Pla133</strain>
    </source>
</reference>
<evidence type="ECO:0000256" key="1">
    <source>
        <dbReference type="ARBA" id="ARBA00023015"/>
    </source>
</evidence>
<accession>A0A518BJ46</accession>
<dbReference type="GO" id="GO:0016987">
    <property type="term" value="F:sigma factor activity"/>
    <property type="evidence" value="ECO:0007669"/>
    <property type="project" value="UniProtKB-KW"/>
</dbReference>
<evidence type="ECO:0000313" key="6">
    <source>
        <dbReference type="EMBL" id="QDU66994.1"/>
    </source>
</evidence>
<dbReference type="NCBIfam" id="TIGR02937">
    <property type="entry name" value="sigma70-ECF"/>
    <property type="match status" value="1"/>
</dbReference>
<evidence type="ECO:0000256" key="4">
    <source>
        <dbReference type="SAM" id="MobiDB-lite"/>
    </source>
</evidence>
<evidence type="ECO:0000256" key="3">
    <source>
        <dbReference type="ARBA" id="ARBA00023163"/>
    </source>
</evidence>
<dbReference type="Proteomes" id="UP000316921">
    <property type="component" value="Chromosome"/>
</dbReference>
<organism evidence="6 7">
    <name type="scientific">Engelhardtia mirabilis</name>
    <dbReference type="NCBI Taxonomy" id="2528011"/>
    <lineage>
        <taxon>Bacteria</taxon>
        <taxon>Pseudomonadati</taxon>
        <taxon>Planctomycetota</taxon>
        <taxon>Planctomycetia</taxon>
        <taxon>Planctomycetia incertae sedis</taxon>
        <taxon>Engelhardtia</taxon>
    </lineage>
</organism>
<dbReference type="InterPro" id="IPR039425">
    <property type="entry name" value="RNA_pol_sigma-70-like"/>
</dbReference>
<keyword evidence="7" id="KW-1185">Reference proteome</keyword>
<dbReference type="SUPFAM" id="SSF88946">
    <property type="entry name" value="Sigma2 domain of RNA polymerase sigma factors"/>
    <property type="match status" value="1"/>
</dbReference>
<evidence type="ECO:0000256" key="2">
    <source>
        <dbReference type="ARBA" id="ARBA00023082"/>
    </source>
</evidence>
<gene>
    <name evidence="6" type="primary">sigL_5</name>
    <name evidence="6" type="ORF">Pla133_20710</name>
</gene>
<dbReference type="InterPro" id="IPR013325">
    <property type="entry name" value="RNA_pol_sigma_r2"/>
</dbReference>
<feature type="compositionally biased region" description="Polar residues" evidence="4">
    <location>
        <begin position="1"/>
        <end position="11"/>
    </location>
</feature>
<dbReference type="PANTHER" id="PTHR43133:SF62">
    <property type="entry name" value="RNA POLYMERASE SIGMA FACTOR SIGZ"/>
    <property type="match status" value="1"/>
</dbReference>
<evidence type="ECO:0000313" key="7">
    <source>
        <dbReference type="Proteomes" id="UP000316921"/>
    </source>
</evidence>
<name>A0A518BJ46_9BACT</name>
<keyword evidence="3" id="KW-0804">Transcription</keyword>
<sequence length="325" mass="36786">MTASDSTPTHSDSAEPAPAVPGPDWSPDIARLQGHDDSEWLQVERSFCGRLQAYAQRRTGDVQAAEDIVQETLLGAVRGIPDFDPTYSFEQFLFGICRNRTIDHLRRRRARAIQVSEDEDGTPGLDSMVRESETPSAIVRGIELSERARGLLGEILRDWVEETWAAGEFVRLAVIEALFSGGWRNRDTWKRFGLRDETAVAGIKFRALKRLRQLAAVRESGSDLLRLLAAAEEGHRLLDMDVQEIWRERRVSCPARHWLALASSGGLEEGPAGYIKFHLEDMRCPWCLANRDDLSDPALGDQLRPLLERLERETLDYLNERRDPV</sequence>
<protein>
    <submittedName>
        <fullName evidence="6">ECF RNA polymerase sigma factor SigL</fullName>
    </submittedName>
</protein>
<dbReference type="AlphaFoldDB" id="A0A518BJ46"/>
<dbReference type="InterPro" id="IPR007627">
    <property type="entry name" value="RNA_pol_sigma70_r2"/>
</dbReference>
<dbReference type="PANTHER" id="PTHR43133">
    <property type="entry name" value="RNA POLYMERASE ECF-TYPE SIGMA FACTO"/>
    <property type="match status" value="1"/>
</dbReference>
<dbReference type="Pfam" id="PF04542">
    <property type="entry name" value="Sigma70_r2"/>
    <property type="match status" value="1"/>
</dbReference>
<feature type="region of interest" description="Disordered" evidence="4">
    <location>
        <begin position="1"/>
        <end position="28"/>
    </location>
</feature>
<dbReference type="RefSeq" id="WP_419192325.1">
    <property type="nucleotide sequence ID" value="NZ_CP036287.1"/>
</dbReference>
<dbReference type="GO" id="GO:0006352">
    <property type="term" value="P:DNA-templated transcription initiation"/>
    <property type="evidence" value="ECO:0007669"/>
    <property type="project" value="InterPro"/>
</dbReference>
<evidence type="ECO:0000259" key="5">
    <source>
        <dbReference type="Pfam" id="PF04542"/>
    </source>
</evidence>
<dbReference type="InterPro" id="IPR014284">
    <property type="entry name" value="RNA_pol_sigma-70_dom"/>
</dbReference>